<dbReference type="PANTHER" id="PTHR42678">
    <property type="entry name" value="AMIDASE"/>
    <property type="match status" value="1"/>
</dbReference>
<dbReference type="Gene3D" id="3.90.1300.10">
    <property type="entry name" value="Amidase signature (AS) domain"/>
    <property type="match status" value="1"/>
</dbReference>
<dbReference type="SUPFAM" id="SSF75304">
    <property type="entry name" value="Amidase signature (AS) enzymes"/>
    <property type="match status" value="1"/>
</dbReference>
<dbReference type="Pfam" id="PF01425">
    <property type="entry name" value="Amidase"/>
    <property type="match status" value="1"/>
</dbReference>
<proteinExistence type="predicted"/>
<dbReference type="PROSITE" id="PS51257">
    <property type="entry name" value="PROKAR_LIPOPROTEIN"/>
    <property type="match status" value="1"/>
</dbReference>
<dbReference type="PROSITE" id="PS51318">
    <property type="entry name" value="TAT"/>
    <property type="match status" value="1"/>
</dbReference>
<reference evidence="2" key="1">
    <citation type="journal article" date="2014" name="Genome Biol. Evol.">
        <title>Pangenome evidence for extensive interdomain horizontal transfer affecting lineage core and shell genes in uncultured planktonic thaumarchaeota and euryarchaeota.</title>
        <authorList>
            <person name="Deschamps P."/>
            <person name="Zivanovic Y."/>
            <person name="Moreira D."/>
            <person name="Rodriguez-Valera F."/>
            <person name="Lopez-Garcia P."/>
        </authorList>
    </citation>
    <scope>NUCLEOTIDE SEQUENCE</scope>
</reference>
<sequence>MKSSNRVPIGRREFIRRSGLVGAVATGSAGCHGAGEQAEELRTSQTVSTAIPPAFELDEISIASLAAAMASGERTAESITAAYLDRIAQLDRRGPSLCSLIETNPDALDIAGELDRERENGRVRSPLHGVPIVLKDNIDTADRMATTAGSLALSGSTPSRDATVARRLRDAGAVLLGKSNLSEWANFRSTRSSSGWSARGGQCRNPYVLDRNPCGSSSGSGVSVSANLVTVAIGTETDGSIVCPSSANGIVGIKPTVGLVSRAGIIPISASQDTAGPMARTMRDAVLVLGAVAGPDPDDGLTLSGPQESSLRDGFASFLDEEGLNGARIGIPRNAAGFDARVEGLMDDAIALMEERGATIIRRVDLRPSAALRRAEAEVMYYEFKAGLNAYLRSHQGAPIKSLADLIDFNETHAAEEMPYFGQERLVEAQRRGPLSDERYLEARLTARRLAGEQGIDRLMDADKLDAIVAPTGGPAWVTDLVNGDHFGGSSATFAAVAGYPNISVPAGFVHGLPVGLSFFGRAWSEPTLIRISYAFEQAAAHRRPPTFLPTVDFTE</sequence>
<protein>
    <submittedName>
        <fullName evidence="2">Amidase (AmiE)</fullName>
        <ecNumber evidence="2">3.5.1.4</ecNumber>
    </submittedName>
</protein>
<keyword evidence="2" id="KW-0378">Hydrolase</keyword>
<dbReference type="InterPro" id="IPR006311">
    <property type="entry name" value="TAT_signal"/>
</dbReference>
<dbReference type="EMBL" id="KF900402">
    <property type="protein sequence ID" value="AIE93700.1"/>
    <property type="molecule type" value="Genomic_DNA"/>
</dbReference>
<accession>A0A075FPV3</accession>
<dbReference type="PANTHER" id="PTHR42678:SF34">
    <property type="entry name" value="OS04G0183300 PROTEIN"/>
    <property type="match status" value="1"/>
</dbReference>
<evidence type="ECO:0000259" key="1">
    <source>
        <dbReference type="Pfam" id="PF01425"/>
    </source>
</evidence>
<dbReference type="EC" id="3.5.1.4" evidence="2"/>
<dbReference type="InterPro" id="IPR036928">
    <property type="entry name" value="AS_sf"/>
</dbReference>
<dbReference type="GO" id="GO:0004040">
    <property type="term" value="F:amidase activity"/>
    <property type="evidence" value="ECO:0007669"/>
    <property type="project" value="UniProtKB-EC"/>
</dbReference>
<organism evidence="2">
    <name type="scientific">uncultured marine thaumarchaeote AD1000_39_D08</name>
    <dbReference type="NCBI Taxonomy" id="1455913"/>
    <lineage>
        <taxon>Archaea</taxon>
        <taxon>Nitrososphaerota</taxon>
        <taxon>environmental samples</taxon>
    </lineage>
</organism>
<gene>
    <name evidence="2" type="primary">amiE</name>
</gene>
<dbReference type="NCBIfam" id="NF006006">
    <property type="entry name" value="PRK08137.1"/>
    <property type="match status" value="1"/>
</dbReference>
<dbReference type="InterPro" id="IPR023631">
    <property type="entry name" value="Amidase_dom"/>
</dbReference>
<name>A0A075FPV3_9ARCH</name>
<feature type="domain" description="Amidase" evidence="1">
    <location>
        <begin position="79"/>
        <end position="529"/>
    </location>
</feature>
<dbReference type="NCBIfam" id="NF005300">
    <property type="entry name" value="PRK06828.1"/>
    <property type="match status" value="1"/>
</dbReference>
<dbReference type="AlphaFoldDB" id="A0A075FPV3"/>
<evidence type="ECO:0000313" key="2">
    <source>
        <dbReference type="EMBL" id="AIE93700.1"/>
    </source>
</evidence>